<feature type="domain" description="DAGKc" evidence="14">
    <location>
        <begin position="343"/>
        <end position="482"/>
    </location>
</feature>
<sequence length="720" mass="80371">MSFTSMSLAISITRLFTSLYDSGPSIFGWLISGSLGILAIIYAILKWQRRTSLNWVKAAAIAKKKVWKKLKVPLSNHIWFEDFTYAEQPSTCCVCLTSLGPSHNLGTTASPRNPLHRCSVCGVAAHFYCSQSAAKDCKCVAQAAFSHVRHQWSERWVNVDDNQEMSGFCFYCDEMCGVPFVNASPSWHCRWCQRLIHVKCHAKLARDFGDVCDLGPLRRVILSPLCVKEADEDQKGERVSYIAQEIITSSVRGQIKKRRNRNKNGGSYSTNCLLRHSSASEATLGCVLNGLSDMKKSSCERKFDYMNNGGVLEMRDTNFFMQENGKTATHSLIKKYTLSELSPAARPLLVFINARSGGQLGTSLRRRLNMLLNPVQIFELSASQGPEVGLEFFKSVQYFRVLVCGGDGTVAWVLDAIEKHNFESPPPVAILPLGTGNDLSRVLNWGGGFSALDGRGGLTTILQDVSNAAVTMLDRWSVNITEENSEGKGKKVKSKSMMNYLGIGCDAKVAYEFHVTREVYPERFCSQFLNKLRYAKEGAKDIMDRTCADLPWQVWLEVDGKDIEIPKDSEGLIVLNIGSYMGGVNLWQNDYEHDDDFSLQSMHDKILEVVCVCGAWHLGKLQVGLSQARRLAQGKVIRIHSSSPFPVQIDGEPFIKQPGCIEISHRGQMFMLRRTSEDEPRGHAAAIMTDVILDAECEGIINAYQKKVLLQQMAIHLSER</sequence>
<protein>
    <recommendedName>
        <fullName evidence="11">Diacylglycerol kinase</fullName>
        <shortName evidence="11">DAG kinase</shortName>
        <ecNumber evidence="11">2.7.1.107</ecNumber>
    </recommendedName>
</protein>
<evidence type="ECO:0000256" key="2">
    <source>
        <dbReference type="ARBA" id="ARBA00011245"/>
    </source>
</evidence>
<feature type="domain" description="Phorbol-ester/DAG-type" evidence="13">
    <location>
        <begin position="149"/>
        <end position="212"/>
    </location>
</feature>
<dbReference type="SUPFAM" id="SSF111331">
    <property type="entry name" value="NAD kinase/diacylglycerol kinase-like"/>
    <property type="match status" value="1"/>
</dbReference>
<evidence type="ECO:0000256" key="12">
    <source>
        <dbReference type="SAM" id="Phobius"/>
    </source>
</evidence>
<dbReference type="FunFam" id="2.60.200.40:FF:000006">
    <property type="entry name" value="Diacylglycerol kinase"/>
    <property type="match status" value="1"/>
</dbReference>
<evidence type="ECO:0000256" key="4">
    <source>
        <dbReference type="ARBA" id="ARBA00022723"/>
    </source>
</evidence>
<dbReference type="PROSITE" id="PS50146">
    <property type="entry name" value="DAGK"/>
    <property type="match status" value="1"/>
</dbReference>
<dbReference type="PANTHER" id="PTHR11255:SF104">
    <property type="entry name" value="DIACYLGLYCEROL KINASE 2"/>
    <property type="match status" value="1"/>
</dbReference>
<dbReference type="Gene3D" id="3.40.50.10330">
    <property type="entry name" value="Probable inorganic polyphosphate/atp-NAD kinase, domain 1"/>
    <property type="match status" value="1"/>
</dbReference>
<evidence type="ECO:0000256" key="1">
    <source>
        <dbReference type="ARBA" id="ARBA00009280"/>
    </source>
</evidence>
<dbReference type="InterPro" id="IPR000756">
    <property type="entry name" value="Diacylglycerol_kin_accessory"/>
</dbReference>
<dbReference type="GO" id="GO:0007200">
    <property type="term" value="P:phospholipase C-activating G protein-coupled receptor signaling pathway"/>
    <property type="evidence" value="ECO:0007669"/>
    <property type="project" value="InterPro"/>
</dbReference>
<dbReference type="SMART" id="SM00109">
    <property type="entry name" value="C1"/>
    <property type="match status" value="2"/>
</dbReference>
<evidence type="ECO:0000256" key="10">
    <source>
        <dbReference type="ARBA" id="ARBA00023016"/>
    </source>
</evidence>
<name>A0AAE1MEQ6_9FABA</name>
<comment type="caution">
    <text evidence="15">The sequence shown here is derived from an EMBL/GenBank/DDBJ whole genome shotgun (WGS) entry which is preliminary data.</text>
</comment>
<evidence type="ECO:0000313" key="15">
    <source>
        <dbReference type="EMBL" id="KAK4264667.1"/>
    </source>
</evidence>
<comment type="catalytic activity">
    <reaction evidence="11">
        <text>a 1,2-diacyl-sn-glycerol + ATP = a 1,2-diacyl-sn-glycero-3-phosphate + ADP + H(+)</text>
        <dbReference type="Rhea" id="RHEA:10272"/>
        <dbReference type="ChEBI" id="CHEBI:15378"/>
        <dbReference type="ChEBI" id="CHEBI:17815"/>
        <dbReference type="ChEBI" id="CHEBI:30616"/>
        <dbReference type="ChEBI" id="CHEBI:58608"/>
        <dbReference type="ChEBI" id="CHEBI:456216"/>
        <dbReference type="EC" id="2.7.1.107"/>
    </reaction>
</comment>
<evidence type="ECO:0000256" key="9">
    <source>
        <dbReference type="ARBA" id="ARBA00022840"/>
    </source>
</evidence>
<dbReference type="Gene3D" id="3.30.60.20">
    <property type="match status" value="1"/>
</dbReference>
<reference evidence="15" key="1">
    <citation type="submission" date="2023-10" db="EMBL/GenBank/DDBJ databases">
        <title>Chromosome-level genome of the transformable northern wattle, Acacia crassicarpa.</title>
        <authorList>
            <person name="Massaro I."/>
            <person name="Sinha N.R."/>
            <person name="Poethig S."/>
            <person name="Leichty A.R."/>
        </authorList>
    </citation>
    <scope>NUCLEOTIDE SEQUENCE</scope>
    <source>
        <strain evidence="15">Acra3RX</strain>
        <tissue evidence="15">Leaf</tissue>
    </source>
</reference>
<dbReference type="Pfam" id="PF00781">
    <property type="entry name" value="DAGK_cat"/>
    <property type="match status" value="1"/>
</dbReference>
<proteinExistence type="inferred from homology"/>
<keyword evidence="4" id="KW-0479">Metal-binding</keyword>
<evidence type="ECO:0000256" key="6">
    <source>
        <dbReference type="ARBA" id="ARBA00022741"/>
    </source>
</evidence>
<dbReference type="PANTHER" id="PTHR11255">
    <property type="entry name" value="DIACYLGLYCEROL KINASE"/>
    <property type="match status" value="1"/>
</dbReference>
<comment type="similarity">
    <text evidence="1 11">Belongs to the eukaryotic diacylglycerol kinase family.</text>
</comment>
<dbReference type="GO" id="GO:0016020">
    <property type="term" value="C:membrane"/>
    <property type="evidence" value="ECO:0007669"/>
    <property type="project" value="TreeGrafter"/>
</dbReference>
<dbReference type="PROSITE" id="PS50081">
    <property type="entry name" value="ZF_DAG_PE_2"/>
    <property type="match status" value="2"/>
</dbReference>
<feature type="transmembrane region" description="Helical" evidence="12">
    <location>
        <begin position="26"/>
        <end position="45"/>
    </location>
</feature>
<dbReference type="AlphaFoldDB" id="A0AAE1MEQ6"/>
<evidence type="ECO:0000259" key="13">
    <source>
        <dbReference type="PROSITE" id="PS50081"/>
    </source>
</evidence>
<keyword evidence="12" id="KW-0812">Transmembrane</keyword>
<keyword evidence="5" id="KW-0677">Repeat</keyword>
<comment type="subunit">
    <text evidence="2">Monomer.</text>
</comment>
<dbReference type="SMART" id="SM00045">
    <property type="entry name" value="DAGKa"/>
    <property type="match status" value="1"/>
</dbReference>
<evidence type="ECO:0000256" key="7">
    <source>
        <dbReference type="ARBA" id="ARBA00022777"/>
    </source>
</evidence>
<dbReference type="EC" id="2.7.1.107" evidence="11"/>
<evidence type="ECO:0000313" key="16">
    <source>
        <dbReference type="Proteomes" id="UP001293593"/>
    </source>
</evidence>
<keyword evidence="3 11" id="KW-0808">Transferase</keyword>
<evidence type="ECO:0000256" key="8">
    <source>
        <dbReference type="ARBA" id="ARBA00022833"/>
    </source>
</evidence>
<dbReference type="InterPro" id="IPR002219">
    <property type="entry name" value="PKC_DAG/PE"/>
</dbReference>
<dbReference type="CDD" id="cd00029">
    <property type="entry name" value="C1"/>
    <property type="match status" value="1"/>
</dbReference>
<dbReference type="Proteomes" id="UP001293593">
    <property type="component" value="Unassembled WGS sequence"/>
</dbReference>
<dbReference type="InterPro" id="IPR017438">
    <property type="entry name" value="ATP-NAD_kinase_N"/>
</dbReference>
<dbReference type="InterPro" id="IPR037607">
    <property type="entry name" value="DGK"/>
</dbReference>
<dbReference type="InterPro" id="IPR046349">
    <property type="entry name" value="C1-like_sf"/>
</dbReference>
<accession>A0AAE1MEQ6</accession>
<evidence type="ECO:0000256" key="3">
    <source>
        <dbReference type="ARBA" id="ARBA00022679"/>
    </source>
</evidence>
<dbReference type="FunFam" id="3.40.50.10330:FF:000006">
    <property type="entry name" value="Diacylglycerol kinase"/>
    <property type="match status" value="1"/>
</dbReference>
<keyword evidence="12" id="KW-0472">Membrane</keyword>
<dbReference type="GO" id="GO:0005524">
    <property type="term" value="F:ATP binding"/>
    <property type="evidence" value="ECO:0007669"/>
    <property type="project" value="UniProtKB-KW"/>
</dbReference>
<organism evidence="15 16">
    <name type="scientific">Acacia crassicarpa</name>
    <name type="common">northern wattle</name>
    <dbReference type="NCBI Taxonomy" id="499986"/>
    <lineage>
        <taxon>Eukaryota</taxon>
        <taxon>Viridiplantae</taxon>
        <taxon>Streptophyta</taxon>
        <taxon>Embryophyta</taxon>
        <taxon>Tracheophyta</taxon>
        <taxon>Spermatophyta</taxon>
        <taxon>Magnoliopsida</taxon>
        <taxon>eudicotyledons</taxon>
        <taxon>Gunneridae</taxon>
        <taxon>Pentapetalae</taxon>
        <taxon>rosids</taxon>
        <taxon>fabids</taxon>
        <taxon>Fabales</taxon>
        <taxon>Fabaceae</taxon>
        <taxon>Caesalpinioideae</taxon>
        <taxon>mimosoid clade</taxon>
        <taxon>Acacieae</taxon>
        <taxon>Acacia</taxon>
    </lineage>
</organism>
<dbReference type="Pfam" id="PF00130">
    <property type="entry name" value="C1_1"/>
    <property type="match status" value="1"/>
</dbReference>
<evidence type="ECO:0000256" key="5">
    <source>
        <dbReference type="ARBA" id="ARBA00022737"/>
    </source>
</evidence>
<evidence type="ECO:0000256" key="11">
    <source>
        <dbReference type="RuleBase" id="RU361128"/>
    </source>
</evidence>
<dbReference type="Gene3D" id="2.60.200.40">
    <property type="match status" value="1"/>
</dbReference>
<dbReference type="CDD" id="cd20805">
    <property type="entry name" value="C1_DGK_rpt2"/>
    <property type="match status" value="1"/>
</dbReference>
<dbReference type="InterPro" id="IPR016064">
    <property type="entry name" value="NAD/diacylglycerol_kinase_sf"/>
</dbReference>
<keyword evidence="6 11" id="KW-0547">Nucleotide-binding</keyword>
<keyword evidence="16" id="KW-1185">Reference proteome</keyword>
<keyword evidence="7 11" id="KW-0418">Kinase</keyword>
<gene>
    <name evidence="15" type="ORF">QN277_025811</name>
</gene>
<dbReference type="GO" id="GO:0046872">
    <property type="term" value="F:metal ion binding"/>
    <property type="evidence" value="ECO:0007669"/>
    <property type="project" value="UniProtKB-KW"/>
</dbReference>
<evidence type="ECO:0000259" key="14">
    <source>
        <dbReference type="PROSITE" id="PS50146"/>
    </source>
</evidence>
<keyword evidence="8" id="KW-0862">Zinc</keyword>
<dbReference type="InterPro" id="IPR001206">
    <property type="entry name" value="Diacylglycerol_kinase_cat_dom"/>
</dbReference>
<dbReference type="EMBL" id="JAWXYG010000008">
    <property type="protein sequence ID" value="KAK4264667.1"/>
    <property type="molecule type" value="Genomic_DNA"/>
</dbReference>
<feature type="domain" description="Phorbol-ester/DAG-type" evidence="13">
    <location>
        <begin position="76"/>
        <end position="137"/>
    </location>
</feature>
<keyword evidence="9 11" id="KW-0067">ATP-binding</keyword>
<dbReference type="Pfam" id="PF00609">
    <property type="entry name" value="DAGK_acc"/>
    <property type="match status" value="1"/>
</dbReference>
<dbReference type="SUPFAM" id="SSF57889">
    <property type="entry name" value="Cysteine-rich domain"/>
    <property type="match status" value="1"/>
</dbReference>
<dbReference type="GO" id="GO:0004143">
    <property type="term" value="F:ATP-dependent diacylglycerol kinase activity"/>
    <property type="evidence" value="ECO:0007669"/>
    <property type="project" value="UniProtKB-EC"/>
</dbReference>
<keyword evidence="12" id="KW-1133">Transmembrane helix</keyword>
<keyword evidence="10" id="KW-0346">Stress response</keyword>
<dbReference type="SMART" id="SM00046">
    <property type="entry name" value="DAGKc"/>
    <property type="match status" value="1"/>
</dbReference>